<sequence>MSKTVSDPESLYASIIERRKTCANPKVTSQLFMTAKL</sequence>
<reference evidence="1 2" key="1">
    <citation type="submission" date="2019-06" db="EMBL/GenBank/DDBJ databases">
        <title>Genome sequence analysis of &gt;100 Bacillus licheniformis strains suggests intrinsic resistance to this species.</title>
        <authorList>
            <person name="Wels M."/>
            <person name="Siezen R.J."/>
            <person name="Johansen E."/>
            <person name="Stuer-Lauridsen B."/>
            <person name="Bjerre K."/>
            <person name="Nielsen B.K.K."/>
        </authorList>
    </citation>
    <scope>NUCLEOTIDE SEQUENCE [LARGE SCALE GENOMIC DNA]</scope>
    <source>
        <strain evidence="1 2">BAC-15381</strain>
    </source>
</reference>
<evidence type="ECO:0000313" key="1">
    <source>
        <dbReference type="EMBL" id="TWL40914.1"/>
    </source>
</evidence>
<accession>A0ABY3FXY1</accession>
<keyword evidence="2" id="KW-1185">Reference proteome</keyword>
<dbReference type="Proteomes" id="UP000429980">
    <property type="component" value="Unassembled WGS sequence"/>
</dbReference>
<gene>
    <name evidence="1" type="ORF">CHCC15381_0455</name>
</gene>
<evidence type="ECO:0000313" key="2">
    <source>
        <dbReference type="Proteomes" id="UP000429980"/>
    </source>
</evidence>
<organism evidence="1 2">
    <name type="scientific">Bacillus paralicheniformis</name>
    <dbReference type="NCBI Taxonomy" id="1648923"/>
    <lineage>
        <taxon>Bacteria</taxon>
        <taxon>Bacillati</taxon>
        <taxon>Bacillota</taxon>
        <taxon>Bacilli</taxon>
        <taxon>Bacillales</taxon>
        <taxon>Bacillaceae</taxon>
        <taxon>Bacillus</taxon>
    </lineage>
</organism>
<protein>
    <submittedName>
        <fullName evidence="1">Uncharacterized protein</fullName>
    </submittedName>
</protein>
<name>A0ABY3FXY1_9BACI</name>
<proteinExistence type="predicted"/>
<comment type="caution">
    <text evidence="1">The sequence shown here is derived from an EMBL/GenBank/DDBJ whole genome shotgun (WGS) entry which is preliminary data.</text>
</comment>
<dbReference type="EMBL" id="NILF01000025">
    <property type="protein sequence ID" value="TWL40914.1"/>
    <property type="molecule type" value="Genomic_DNA"/>
</dbReference>